<name>A0A812X7S1_SYMPI</name>
<comment type="caution">
    <text evidence="1">The sequence shown here is derived from an EMBL/GenBank/DDBJ whole genome shotgun (WGS) entry which is preliminary data.</text>
</comment>
<dbReference type="Proteomes" id="UP000649617">
    <property type="component" value="Unassembled WGS sequence"/>
</dbReference>
<keyword evidence="2" id="KW-1185">Reference proteome</keyword>
<dbReference type="EMBL" id="CAJNIZ010045724">
    <property type="protein sequence ID" value="CAE7728383.1"/>
    <property type="molecule type" value="Genomic_DNA"/>
</dbReference>
<reference evidence="1" key="1">
    <citation type="submission" date="2021-02" db="EMBL/GenBank/DDBJ databases">
        <authorList>
            <person name="Dougan E. K."/>
            <person name="Rhodes N."/>
            <person name="Thang M."/>
            <person name="Chan C."/>
        </authorList>
    </citation>
    <scope>NUCLEOTIDE SEQUENCE</scope>
</reference>
<evidence type="ECO:0000313" key="2">
    <source>
        <dbReference type="Proteomes" id="UP000649617"/>
    </source>
</evidence>
<dbReference type="AlphaFoldDB" id="A0A812X7S1"/>
<gene>
    <name evidence="1" type="primary">BOB1</name>
    <name evidence="1" type="ORF">SPIL2461_LOCUS20876</name>
</gene>
<evidence type="ECO:0000313" key="1">
    <source>
        <dbReference type="EMBL" id="CAE7728383.1"/>
    </source>
</evidence>
<dbReference type="OrthoDB" id="444916at2759"/>
<organism evidence="1 2">
    <name type="scientific">Symbiodinium pilosum</name>
    <name type="common">Dinoflagellate</name>
    <dbReference type="NCBI Taxonomy" id="2952"/>
    <lineage>
        <taxon>Eukaryota</taxon>
        <taxon>Sar</taxon>
        <taxon>Alveolata</taxon>
        <taxon>Dinophyceae</taxon>
        <taxon>Suessiales</taxon>
        <taxon>Symbiodiniaceae</taxon>
        <taxon>Symbiodinium</taxon>
    </lineage>
</organism>
<accession>A0A812X7S1</accession>
<proteinExistence type="predicted"/>
<protein>
    <submittedName>
        <fullName evidence="1">BOB1 protein</fullName>
    </submittedName>
</protein>
<sequence length="61" mass="6760">MEAWIKMRSSQSLILQLVVISTPKGGRASDIDFASLICGAKMADVCEDEELDGERDEEEEL</sequence>